<dbReference type="PANTHER" id="PTHR30137">
    <property type="entry name" value="LUCIFERASE-LIKE MONOOXYGENASE"/>
    <property type="match status" value="1"/>
</dbReference>
<dbReference type="OrthoDB" id="9780518at2"/>
<dbReference type="AlphaFoldDB" id="A0A1V2I3H0"/>
<dbReference type="Gene3D" id="3.20.20.30">
    <property type="entry name" value="Luciferase-like domain"/>
    <property type="match status" value="1"/>
</dbReference>
<dbReference type="GO" id="GO:0016705">
    <property type="term" value="F:oxidoreductase activity, acting on paired donors, with incorporation or reduction of molecular oxygen"/>
    <property type="evidence" value="ECO:0007669"/>
    <property type="project" value="InterPro"/>
</dbReference>
<evidence type="ECO:0000259" key="2">
    <source>
        <dbReference type="Pfam" id="PF00296"/>
    </source>
</evidence>
<sequence>MPPTSDIPLSVLDLAPAVSGSTAAQALRNTIDLARKAEQFGYQRYWLAEHHLTPGYTSSAPAVLIAAVAAATRRIRVGSGAVQSGYTSAVLIAEQFGTLAQLHPGRVDLGLGRTSAGKLVGGSGPAGPAPAGSGGPSAPSLPSLPSLPAVTGARAAAPNGLLIPAPTKLPIDTERLRLLLDVVGYRSGAADDYEGLVRDIQAFIAGDYRSADGVGLSAPVVEGSDLQLWIMAATAGGSARTAGELGLPLAASYHIFPSAVLDTIGSYRAAFRPSAALPEPRVMVSADVVVAADDATARRLASGYGPWVASIRSGNARPYPSPDEVAALDWTDDDRALVADRVDTQFVGSPTTVLRGLRTLCEATGADELLVTTITHDHADRVRSYQLLAEAWRRFD</sequence>
<feature type="domain" description="Luciferase-like" evidence="2">
    <location>
        <begin position="206"/>
        <end position="367"/>
    </location>
</feature>
<accession>A0A1V2I3H0</accession>
<evidence type="ECO:0000313" key="4">
    <source>
        <dbReference type="Proteomes" id="UP000188929"/>
    </source>
</evidence>
<dbReference type="InterPro" id="IPR036661">
    <property type="entry name" value="Luciferase-like_sf"/>
</dbReference>
<comment type="caution">
    <text evidence="3">The sequence shown here is derived from an EMBL/GenBank/DDBJ whole genome shotgun (WGS) entry which is preliminary data.</text>
</comment>
<dbReference type="Pfam" id="PF00296">
    <property type="entry name" value="Bac_luciferase"/>
    <property type="match status" value="2"/>
</dbReference>
<feature type="domain" description="Luciferase-like" evidence="2">
    <location>
        <begin position="19"/>
        <end position="114"/>
    </location>
</feature>
<feature type="region of interest" description="Disordered" evidence="1">
    <location>
        <begin position="120"/>
        <end position="144"/>
    </location>
</feature>
<dbReference type="Proteomes" id="UP000188929">
    <property type="component" value="Unassembled WGS sequence"/>
</dbReference>
<dbReference type="GO" id="GO:0005829">
    <property type="term" value="C:cytosol"/>
    <property type="evidence" value="ECO:0007669"/>
    <property type="project" value="TreeGrafter"/>
</dbReference>
<dbReference type="RefSeq" id="WP_076821543.1">
    <property type="nucleotide sequence ID" value="NZ_MOMC01000085.1"/>
</dbReference>
<protein>
    <submittedName>
        <fullName evidence="3">Monooxygenase</fullName>
    </submittedName>
</protein>
<dbReference type="PANTHER" id="PTHR30137:SF6">
    <property type="entry name" value="LUCIFERASE-LIKE MONOOXYGENASE"/>
    <property type="match status" value="1"/>
</dbReference>
<gene>
    <name evidence="3" type="ORF">BL253_32900</name>
</gene>
<dbReference type="STRING" id="1834516.BL253_32900"/>
<dbReference type="GO" id="GO:0004497">
    <property type="term" value="F:monooxygenase activity"/>
    <property type="evidence" value="ECO:0007669"/>
    <property type="project" value="UniProtKB-KW"/>
</dbReference>
<name>A0A1V2I3H0_9ACTN</name>
<organism evidence="3 4">
    <name type="scientific">Pseudofrankia asymbiotica</name>
    <dbReference type="NCBI Taxonomy" id="1834516"/>
    <lineage>
        <taxon>Bacteria</taxon>
        <taxon>Bacillati</taxon>
        <taxon>Actinomycetota</taxon>
        <taxon>Actinomycetes</taxon>
        <taxon>Frankiales</taxon>
        <taxon>Frankiaceae</taxon>
        <taxon>Pseudofrankia</taxon>
    </lineage>
</organism>
<keyword evidence="4" id="KW-1185">Reference proteome</keyword>
<dbReference type="InterPro" id="IPR011251">
    <property type="entry name" value="Luciferase-like_dom"/>
</dbReference>
<dbReference type="EMBL" id="MOMC01000085">
    <property type="protein sequence ID" value="ONH23488.1"/>
    <property type="molecule type" value="Genomic_DNA"/>
</dbReference>
<proteinExistence type="predicted"/>
<evidence type="ECO:0000313" key="3">
    <source>
        <dbReference type="EMBL" id="ONH23488.1"/>
    </source>
</evidence>
<dbReference type="InterPro" id="IPR050766">
    <property type="entry name" value="Bact_Lucif_Oxidored"/>
</dbReference>
<keyword evidence="3" id="KW-0560">Oxidoreductase</keyword>
<dbReference type="SUPFAM" id="SSF51679">
    <property type="entry name" value="Bacterial luciferase-like"/>
    <property type="match status" value="2"/>
</dbReference>
<evidence type="ECO:0000256" key="1">
    <source>
        <dbReference type="SAM" id="MobiDB-lite"/>
    </source>
</evidence>
<dbReference type="CDD" id="cd00347">
    <property type="entry name" value="Flavin_utilizing_monoxygenases"/>
    <property type="match status" value="1"/>
</dbReference>
<keyword evidence="3" id="KW-0503">Monooxygenase</keyword>
<reference evidence="4" key="1">
    <citation type="submission" date="2016-10" db="EMBL/GenBank/DDBJ databases">
        <title>Frankia sp. NRRL B-16386 Genome sequencing.</title>
        <authorList>
            <person name="Ghodhbane-Gtari F."/>
            <person name="Swanson E."/>
            <person name="Gueddou A."/>
            <person name="Hezbri K."/>
            <person name="Ktari K."/>
            <person name="Nouioui I."/>
            <person name="Morris K."/>
            <person name="Simpson S."/>
            <person name="Abebe-Akele F."/>
            <person name="Thomas K."/>
            <person name="Gtari M."/>
            <person name="Tisa L.S."/>
        </authorList>
    </citation>
    <scope>NUCLEOTIDE SEQUENCE [LARGE SCALE GENOMIC DNA]</scope>
    <source>
        <strain evidence="4">NRRL B-16386</strain>
    </source>
</reference>